<reference evidence="3" key="1">
    <citation type="submission" date="2012-12" db="EMBL/GenBank/DDBJ databases">
        <authorList>
            <person name="Hellsten U."/>
            <person name="Grimwood J."/>
            <person name="Chapman J.A."/>
            <person name="Shapiro H."/>
            <person name="Aerts A."/>
            <person name="Otillar R.P."/>
            <person name="Terry A.Y."/>
            <person name="Boore J.L."/>
            <person name="Simakov O."/>
            <person name="Marletaz F."/>
            <person name="Cho S.-J."/>
            <person name="Edsinger-Gonzales E."/>
            <person name="Havlak P."/>
            <person name="Kuo D.-H."/>
            <person name="Larsson T."/>
            <person name="Lv J."/>
            <person name="Arendt D."/>
            <person name="Savage R."/>
            <person name="Osoegawa K."/>
            <person name="de Jong P."/>
            <person name="Lindberg D.R."/>
            <person name="Seaver E.C."/>
            <person name="Weisblat D.A."/>
            <person name="Putnam N.H."/>
            <person name="Grigoriev I.V."/>
            <person name="Rokhsar D.S."/>
        </authorList>
    </citation>
    <scope>NUCLEOTIDE SEQUENCE</scope>
    <source>
        <strain evidence="3">I ESC-2004</strain>
    </source>
</reference>
<keyword evidence="3" id="KW-1185">Reference proteome</keyword>
<evidence type="ECO:0000313" key="3">
    <source>
        <dbReference type="Proteomes" id="UP000014760"/>
    </source>
</evidence>
<dbReference type="HOGENOM" id="CLU_1225826_0_0_1"/>
<gene>
    <name evidence="1" type="ORF">CAPTEDRAFT_186764</name>
</gene>
<dbReference type="EMBL" id="KB311016">
    <property type="protein sequence ID" value="ELT90210.1"/>
    <property type="molecule type" value="Genomic_DNA"/>
</dbReference>
<accession>R7TGG8</accession>
<sequence>MYQIHMYITLILNDDFQCSSFSSGVNLIGFLERSGVGILDVVVAWPDKDDEYYLCSCAGLHEYFQAYIRCQVAMAEKRFAPEDFWQPEMKRPRVFESAAAEMRHHLDVAYRKIEAHGPRCEARRMLLNLRTAALLRDRLVAELSGNRLAYFQDGSWQKYFSEQTDRPLSSLISLQEPGENGGTFEFVLNHAFQDDLDHVRDPPPGNGSFPAISRATLMRYMRIVIP</sequence>
<protein>
    <submittedName>
        <fullName evidence="1 2">Uncharacterized protein</fullName>
    </submittedName>
</protein>
<reference evidence="1 3" key="2">
    <citation type="journal article" date="2013" name="Nature">
        <title>Insights into bilaterian evolution from three spiralian genomes.</title>
        <authorList>
            <person name="Simakov O."/>
            <person name="Marletaz F."/>
            <person name="Cho S.J."/>
            <person name="Edsinger-Gonzales E."/>
            <person name="Havlak P."/>
            <person name="Hellsten U."/>
            <person name="Kuo D.H."/>
            <person name="Larsson T."/>
            <person name="Lv J."/>
            <person name="Arendt D."/>
            <person name="Savage R."/>
            <person name="Osoegawa K."/>
            <person name="de Jong P."/>
            <person name="Grimwood J."/>
            <person name="Chapman J.A."/>
            <person name="Shapiro H."/>
            <person name="Aerts A."/>
            <person name="Otillar R.P."/>
            <person name="Terry A.Y."/>
            <person name="Boore J.L."/>
            <person name="Grigoriev I.V."/>
            <person name="Lindberg D.R."/>
            <person name="Seaver E.C."/>
            <person name="Weisblat D.A."/>
            <person name="Putnam N.H."/>
            <person name="Rokhsar D.S."/>
        </authorList>
    </citation>
    <scope>NUCLEOTIDE SEQUENCE</scope>
    <source>
        <strain evidence="1 3">I ESC-2004</strain>
    </source>
</reference>
<dbReference type="EMBL" id="AMQN01014496">
    <property type="status" value="NOT_ANNOTATED_CDS"/>
    <property type="molecule type" value="Genomic_DNA"/>
</dbReference>
<dbReference type="Proteomes" id="UP000014760">
    <property type="component" value="Unassembled WGS sequence"/>
</dbReference>
<dbReference type="EnsemblMetazoa" id="CapteT186764">
    <property type="protein sequence ID" value="CapteP186764"/>
    <property type="gene ID" value="CapteG186764"/>
</dbReference>
<evidence type="ECO:0000313" key="1">
    <source>
        <dbReference type="EMBL" id="ELT90210.1"/>
    </source>
</evidence>
<evidence type="ECO:0000313" key="2">
    <source>
        <dbReference type="EnsemblMetazoa" id="CapteP186764"/>
    </source>
</evidence>
<dbReference type="AlphaFoldDB" id="R7TGG8"/>
<name>R7TGG8_CAPTE</name>
<organism evidence="1">
    <name type="scientific">Capitella teleta</name>
    <name type="common">Polychaete worm</name>
    <dbReference type="NCBI Taxonomy" id="283909"/>
    <lineage>
        <taxon>Eukaryota</taxon>
        <taxon>Metazoa</taxon>
        <taxon>Spiralia</taxon>
        <taxon>Lophotrochozoa</taxon>
        <taxon>Annelida</taxon>
        <taxon>Polychaeta</taxon>
        <taxon>Sedentaria</taxon>
        <taxon>Scolecida</taxon>
        <taxon>Capitellidae</taxon>
        <taxon>Capitella</taxon>
    </lineage>
</organism>
<reference evidence="2" key="3">
    <citation type="submission" date="2015-06" db="UniProtKB">
        <authorList>
            <consortium name="EnsemblMetazoa"/>
        </authorList>
    </citation>
    <scope>IDENTIFICATION</scope>
</reference>
<proteinExistence type="predicted"/>